<protein>
    <submittedName>
        <fullName evidence="1">Uncharacterized protein</fullName>
    </submittedName>
</protein>
<dbReference type="AlphaFoldDB" id="A0A7J8H0Q7"/>
<accession>A0A7J8H0Q7</accession>
<sequence length="139" mass="15364">MILREVGSWPPLLEGSQRAVKGGPGLAPCLHARKLRPQRTVTSPENSLMSPEDECLPSYLPLSHSWYPVPGPSRSAPRWNIWNRQSFRRGQSGLWSPPSQNTPERACGHLMCLATKRGRHGPWEADRTAMPSTASVSAT</sequence>
<evidence type="ECO:0000313" key="1">
    <source>
        <dbReference type="EMBL" id="KAF6465846.1"/>
    </source>
</evidence>
<proteinExistence type="predicted"/>
<reference evidence="1 2" key="1">
    <citation type="journal article" date="2020" name="Nature">
        <title>Six reference-quality genomes reveal evolution of bat adaptations.</title>
        <authorList>
            <person name="Jebb D."/>
            <person name="Huang Z."/>
            <person name="Pippel M."/>
            <person name="Hughes G.M."/>
            <person name="Lavrichenko K."/>
            <person name="Devanna P."/>
            <person name="Winkler S."/>
            <person name="Jermiin L.S."/>
            <person name="Skirmuntt E.C."/>
            <person name="Katzourakis A."/>
            <person name="Burkitt-Gray L."/>
            <person name="Ray D.A."/>
            <person name="Sullivan K.A.M."/>
            <person name="Roscito J.G."/>
            <person name="Kirilenko B.M."/>
            <person name="Davalos L.M."/>
            <person name="Corthals A.P."/>
            <person name="Power M.L."/>
            <person name="Jones G."/>
            <person name="Ransome R.D."/>
            <person name="Dechmann D.K.N."/>
            <person name="Locatelli A.G."/>
            <person name="Puechmaille S.J."/>
            <person name="Fedrigo O."/>
            <person name="Jarvis E.D."/>
            <person name="Hiller M."/>
            <person name="Vernes S.C."/>
            <person name="Myers E.W."/>
            <person name="Teeling E.C."/>
        </authorList>
    </citation>
    <scope>NUCLEOTIDE SEQUENCE [LARGE SCALE GENOMIC DNA]</scope>
    <source>
        <strain evidence="1">MRouAeg1</strain>
        <tissue evidence="1">Muscle</tissue>
    </source>
</reference>
<name>A0A7J8H0Q7_ROUAE</name>
<organism evidence="1 2">
    <name type="scientific">Rousettus aegyptiacus</name>
    <name type="common">Egyptian fruit bat</name>
    <name type="synonym">Pteropus aegyptiacus</name>
    <dbReference type="NCBI Taxonomy" id="9407"/>
    <lineage>
        <taxon>Eukaryota</taxon>
        <taxon>Metazoa</taxon>
        <taxon>Chordata</taxon>
        <taxon>Craniata</taxon>
        <taxon>Vertebrata</taxon>
        <taxon>Euteleostomi</taxon>
        <taxon>Mammalia</taxon>
        <taxon>Eutheria</taxon>
        <taxon>Laurasiatheria</taxon>
        <taxon>Chiroptera</taxon>
        <taxon>Yinpterochiroptera</taxon>
        <taxon>Pteropodoidea</taxon>
        <taxon>Pteropodidae</taxon>
        <taxon>Rousettinae</taxon>
        <taxon>Rousettus</taxon>
    </lineage>
</organism>
<dbReference type="Proteomes" id="UP000593571">
    <property type="component" value="Unassembled WGS sequence"/>
</dbReference>
<evidence type="ECO:0000313" key="2">
    <source>
        <dbReference type="Proteomes" id="UP000593571"/>
    </source>
</evidence>
<dbReference type="EMBL" id="JACASE010000005">
    <property type="protein sequence ID" value="KAF6465846.1"/>
    <property type="molecule type" value="Genomic_DNA"/>
</dbReference>
<comment type="caution">
    <text evidence="1">The sequence shown here is derived from an EMBL/GenBank/DDBJ whole genome shotgun (WGS) entry which is preliminary data.</text>
</comment>
<keyword evidence="2" id="KW-1185">Reference proteome</keyword>
<gene>
    <name evidence="1" type="ORF">HJG63_011231</name>
</gene>